<keyword evidence="3" id="KW-1003">Cell membrane</keyword>
<dbReference type="SUPFAM" id="SSF103473">
    <property type="entry name" value="MFS general substrate transporter"/>
    <property type="match status" value="1"/>
</dbReference>
<comment type="caution">
    <text evidence="7">The sequence shown here is derived from an EMBL/GenBank/DDBJ whole genome shotgun (WGS) entry which is preliminary data.</text>
</comment>
<name>A0A6A8SI74_9FIRM</name>
<comment type="subcellular location">
    <subcellularLocation>
        <location evidence="1">Cell membrane</location>
        <topology evidence="1">Multi-pass membrane protein</topology>
    </subcellularLocation>
</comment>
<dbReference type="RefSeq" id="WP_006785391.1">
    <property type="nucleotide sequence ID" value="NZ_CABJBH010000020.1"/>
</dbReference>
<evidence type="ECO:0000256" key="6">
    <source>
        <dbReference type="ARBA" id="ARBA00023136"/>
    </source>
</evidence>
<dbReference type="InterPro" id="IPR011701">
    <property type="entry name" value="MFS"/>
</dbReference>
<evidence type="ECO:0000313" key="8">
    <source>
        <dbReference type="Proteomes" id="UP000487649"/>
    </source>
</evidence>
<dbReference type="GO" id="GO:0005886">
    <property type="term" value="C:plasma membrane"/>
    <property type="evidence" value="ECO:0007669"/>
    <property type="project" value="UniProtKB-SubCell"/>
</dbReference>
<dbReference type="Pfam" id="PF07690">
    <property type="entry name" value="MFS_1"/>
    <property type="match status" value="1"/>
</dbReference>
<evidence type="ECO:0000256" key="2">
    <source>
        <dbReference type="ARBA" id="ARBA00022448"/>
    </source>
</evidence>
<dbReference type="AlphaFoldDB" id="A0A6A8SI74"/>
<dbReference type="CDD" id="cd17503">
    <property type="entry name" value="MFS_LmrB_MDR_like"/>
    <property type="match status" value="1"/>
</dbReference>
<protein>
    <submittedName>
        <fullName evidence="7">DHA2 family efflux MFS transporter permease subunit</fullName>
    </submittedName>
</protein>
<dbReference type="PANTHER" id="PTHR42718">
    <property type="entry name" value="MAJOR FACILITATOR SUPERFAMILY MULTIDRUG TRANSPORTER MFSC"/>
    <property type="match status" value="1"/>
</dbReference>
<dbReference type="PRINTS" id="PR01036">
    <property type="entry name" value="TCRTETB"/>
</dbReference>
<keyword evidence="2" id="KW-0813">Transport</keyword>
<dbReference type="Proteomes" id="UP000487649">
    <property type="component" value="Unassembled WGS sequence"/>
</dbReference>
<proteinExistence type="predicted"/>
<keyword evidence="4" id="KW-0812">Transmembrane</keyword>
<dbReference type="PANTHER" id="PTHR42718:SF24">
    <property type="entry name" value="MAJOR FACILITATOR SUPERFAMILY (MFS) PROFILE DOMAIN-CONTAINING PROTEIN"/>
    <property type="match status" value="1"/>
</dbReference>
<keyword evidence="5" id="KW-1133">Transmembrane helix</keyword>
<sequence length="470" mass="51214">MNESSSNDKGDNVIVIAAVFLLGTFITFLNSTFMNVALPDIMKELNVSVSTVQWLSTGYMLALGIVIPFTAFLINRFKTKTLFLTSMSLFTIGTIIGAFATNFEVLLTARFIQGLAGGVTVPLMQTVFMLIFPIKSRGFAMGIVGIVLAFAPAVGPTLSGWIINSYPWRYLFYIPIPFAIIDIILAFFLLKNVTGGKNVSMDFFSFIASTIGFGALLYGFSNAGNYDWTDKLVYLPLLIGALFLILFIWRQLTMKDPILNLTVFKSKTFIFSTIIVMITYAGLISSELILPMYLENIKGYSAFDTGLALMPGAIIMGVMNPITGKIFDKYGARYLALIGLTILTLGTFGLSFLTPDTTKTYVIVVYALRMLGIAMLTMPLTTSGLNSLHRDLYAHGNAANNTLRQVAGSIGTSIIITIMSKASLTSSSTNPLESQVYGMNIAFASIGALTFIGLIIAFFVVKKKEVIVTD</sequence>
<dbReference type="GO" id="GO:0022857">
    <property type="term" value="F:transmembrane transporter activity"/>
    <property type="evidence" value="ECO:0007669"/>
    <property type="project" value="InterPro"/>
</dbReference>
<dbReference type="Gene3D" id="1.20.1250.20">
    <property type="entry name" value="MFS general substrate transporter like domains"/>
    <property type="match status" value="1"/>
</dbReference>
<evidence type="ECO:0000256" key="1">
    <source>
        <dbReference type="ARBA" id="ARBA00004651"/>
    </source>
</evidence>
<organism evidence="7 8">
    <name type="scientific">Turicibacter sanguinis</name>
    <dbReference type="NCBI Taxonomy" id="154288"/>
    <lineage>
        <taxon>Bacteria</taxon>
        <taxon>Bacillati</taxon>
        <taxon>Bacillota</taxon>
        <taxon>Erysipelotrichia</taxon>
        <taxon>Erysipelotrichales</taxon>
        <taxon>Turicibacteraceae</taxon>
        <taxon>Turicibacter</taxon>
    </lineage>
</organism>
<gene>
    <name evidence="7" type="ORF">GMA92_03385</name>
</gene>
<dbReference type="InterPro" id="IPR020846">
    <property type="entry name" value="MFS_dom"/>
</dbReference>
<evidence type="ECO:0000256" key="4">
    <source>
        <dbReference type="ARBA" id="ARBA00022692"/>
    </source>
</evidence>
<dbReference type="NCBIfam" id="TIGR00711">
    <property type="entry name" value="efflux_EmrB"/>
    <property type="match status" value="1"/>
</dbReference>
<evidence type="ECO:0000256" key="5">
    <source>
        <dbReference type="ARBA" id="ARBA00022989"/>
    </source>
</evidence>
<dbReference type="GeneID" id="60058225"/>
<dbReference type="InterPro" id="IPR004638">
    <property type="entry name" value="EmrB-like"/>
</dbReference>
<dbReference type="InterPro" id="IPR036259">
    <property type="entry name" value="MFS_trans_sf"/>
</dbReference>
<evidence type="ECO:0000256" key="3">
    <source>
        <dbReference type="ARBA" id="ARBA00022475"/>
    </source>
</evidence>
<accession>A0A6A8SI74</accession>
<keyword evidence="6" id="KW-0472">Membrane</keyword>
<dbReference type="EMBL" id="WMQE01000005">
    <property type="protein sequence ID" value="MTK20481.1"/>
    <property type="molecule type" value="Genomic_DNA"/>
</dbReference>
<dbReference type="Gene3D" id="1.20.1720.10">
    <property type="entry name" value="Multidrug resistance protein D"/>
    <property type="match status" value="1"/>
</dbReference>
<dbReference type="PROSITE" id="PS50850">
    <property type="entry name" value="MFS"/>
    <property type="match status" value="1"/>
</dbReference>
<evidence type="ECO:0000313" key="7">
    <source>
        <dbReference type="EMBL" id="MTK20481.1"/>
    </source>
</evidence>
<reference evidence="7 8" key="1">
    <citation type="journal article" date="2019" name="Nat. Med.">
        <title>A library of human gut bacterial isolates paired with longitudinal multiomics data enables mechanistic microbiome research.</title>
        <authorList>
            <person name="Poyet M."/>
            <person name="Groussin M."/>
            <person name="Gibbons S.M."/>
            <person name="Avila-Pacheco J."/>
            <person name="Jiang X."/>
            <person name="Kearney S.M."/>
            <person name="Perrotta A.R."/>
            <person name="Berdy B."/>
            <person name="Zhao S."/>
            <person name="Lieberman T.D."/>
            <person name="Swanson P.K."/>
            <person name="Smith M."/>
            <person name="Roesemann S."/>
            <person name="Alexander J.E."/>
            <person name="Rich S.A."/>
            <person name="Livny J."/>
            <person name="Vlamakis H."/>
            <person name="Clish C."/>
            <person name="Bullock K."/>
            <person name="Deik A."/>
            <person name="Scott J."/>
            <person name="Pierce K.A."/>
            <person name="Xavier R.J."/>
            <person name="Alm E.J."/>
        </authorList>
    </citation>
    <scope>NUCLEOTIDE SEQUENCE [LARGE SCALE GENOMIC DNA]</scope>
    <source>
        <strain evidence="7 8">BIOML-A198</strain>
    </source>
</reference>